<dbReference type="Pfam" id="PF03372">
    <property type="entry name" value="Exo_endo_phos"/>
    <property type="match status" value="1"/>
</dbReference>
<dbReference type="InterPro" id="IPR005135">
    <property type="entry name" value="Endo/exonuclease/phosphatase"/>
</dbReference>
<feature type="domain" description="Endonuclease/exonuclease/phosphatase" evidence="1">
    <location>
        <begin position="2"/>
        <end position="213"/>
    </location>
</feature>
<keyword evidence="3" id="KW-1185">Reference proteome</keyword>
<dbReference type="SUPFAM" id="SSF56219">
    <property type="entry name" value="DNase I-like"/>
    <property type="match status" value="1"/>
</dbReference>
<sequence>MNADVVALQEVHDVATLDYFHESYLVHTGLAPYSHRVCLPGNDGMGRNIALLSRIPPGTVESNAWIRPADLDLDPAEGQPPDRPVFCRDCLVVEVRELTLFLCHFKAPYPDRAAADIFRRTEAQAVRRLIERRFTRPAEALWMILGDLNEPDARAPLPEQAIAPLRNSFGIDLLERRPAGQRWSYHEASRGTYSRPDAMLASPALARKYPAAMPRLIREGMSRMARRYPGPRLHGVGRYRPHASDHAALMIDLIEA</sequence>
<dbReference type="InterPro" id="IPR036691">
    <property type="entry name" value="Endo/exonu/phosph_ase_sf"/>
</dbReference>
<keyword evidence="2" id="KW-0540">Nuclease</keyword>
<evidence type="ECO:0000259" key="1">
    <source>
        <dbReference type="Pfam" id="PF03372"/>
    </source>
</evidence>
<dbReference type="Gene3D" id="3.60.10.10">
    <property type="entry name" value="Endonuclease/exonuclease/phosphatase"/>
    <property type="match status" value="1"/>
</dbReference>
<keyword evidence="2" id="KW-0255">Endonuclease</keyword>
<evidence type="ECO:0000313" key="3">
    <source>
        <dbReference type="Proteomes" id="UP000199382"/>
    </source>
</evidence>
<keyword evidence="2" id="KW-0269">Exonuclease</keyword>
<dbReference type="Proteomes" id="UP000199382">
    <property type="component" value="Unassembled WGS sequence"/>
</dbReference>
<dbReference type="STRING" id="571298.SAMN04488026_10817"/>
<dbReference type="GO" id="GO:0004519">
    <property type="term" value="F:endonuclease activity"/>
    <property type="evidence" value="ECO:0007669"/>
    <property type="project" value="UniProtKB-KW"/>
</dbReference>
<proteinExistence type="predicted"/>
<protein>
    <submittedName>
        <fullName evidence="2">Endonuclease/Exonuclease/phosphatase family protein</fullName>
    </submittedName>
</protein>
<evidence type="ECO:0000313" key="2">
    <source>
        <dbReference type="EMBL" id="SDL36626.1"/>
    </source>
</evidence>
<dbReference type="GO" id="GO:0004527">
    <property type="term" value="F:exonuclease activity"/>
    <property type="evidence" value="ECO:0007669"/>
    <property type="project" value="UniProtKB-KW"/>
</dbReference>
<dbReference type="AlphaFoldDB" id="A0A1G9JHF1"/>
<organism evidence="2 3">
    <name type="scientific">Aliiruegeria lutimaris</name>
    <dbReference type="NCBI Taxonomy" id="571298"/>
    <lineage>
        <taxon>Bacteria</taxon>
        <taxon>Pseudomonadati</taxon>
        <taxon>Pseudomonadota</taxon>
        <taxon>Alphaproteobacteria</taxon>
        <taxon>Rhodobacterales</taxon>
        <taxon>Roseobacteraceae</taxon>
        <taxon>Aliiruegeria</taxon>
    </lineage>
</organism>
<reference evidence="2 3" key="1">
    <citation type="submission" date="2016-10" db="EMBL/GenBank/DDBJ databases">
        <authorList>
            <person name="de Groot N.N."/>
        </authorList>
    </citation>
    <scope>NUCLEOTIDE SEQUENCE [LARGE SCALE GENOMIC DNA]</scope>
    <source>
        <strain evidence="2 3">DSM 25294</strain>
    </source>
</reference>
<accession>A0A1G9JHF1</accession>
<name>A0A1G9JHF1_9RHOB</name>
<dbReference type="EMBL" id="FNEK01000081">
    <property type="protein sequence ID" value="SDL36626.1"/>
    <property type="molecule type" value="Genomic_DNA"/>
</dbReference>
<keyword evidence="2" id="KW-0378">Hydrolase</keyword>
<gene>
    <name evidence="2" type="ORF">SAMN04488026_10817</name>
</gene>